<evidence type="ECO:0000313" key="3">
    <source>
        <dbReference type="Proteomes" id="UP001642501"/>
    </source>
</evidence>
<dbReference type="Proteomes" id="UP001642501">
    <property type="component" value="Unassembled WGS sequence"/>
</dbReference>
<gene>
    <name evidence="2" type="ORF">SEPCBS57363_004978</name>
</gene>
<feature type="compositionally biased region" description="Basic and acidic residues" evidence="1">
    <location>
        <begin position="617"/>
        <end position="633"/>
    </location>
</feature>
<feature type="region of interest" description="Disordered" evidence="1">
    <location>
        <begin position="586"/>
        <end position="682"/>
    </location>
</feature>
<sequence>MESDSSSFERMDTVHLQMFQFWYSVAFMPALGLDDSRSMATAFARLVRALKDNTGPSTATEEEEMTDATWGIKKTMLVCVDRAEALLDNHYHRLERQRERSPYQEPGNYAERRPMAPRTLFGGRLREIANTVADMLGQIQTAQTWLHLKERQDVYHAAARYNSTNAGRDDLYSISLDWPKDAQAAPPPSYANSSARIDRDSAEEPNLGNSVTLRDMPDCYFMSASGSAEMSTDHIFDIVCHLAQLDNFTYSNPVQPEDLMTLVCAVAGWALGSRSLYIAPIHLQNLKYDQLLSMLIQSGPLLDRLSFAPGVAESLPPLTNNSRENSSVRALSKPPLFRVLALAMANANGNRSVALASVGTRFQASFWQNSSTRPIPDRSVPRQHVLPHENFVRGGNLPDIVQPRFDPARHVRFGEAAPQRGPRVFTPISKCNERTSMRSPSSSRKLREADQSWPFLPGTGPTDCPAAGGCCDKEIHRLQARMGRRKTSEDVIISGAASEYWQPSNRVPLYEDGICGNDETAAGRHGKSVRREKSQSKLKAENAKMKSNMNRGSDDDLDWDALSDQGATIATGSTGFRVAHLNADSSSDLVTDSSSSTDRSVAGSNASHDSLDGFAGSDRDSEASYHDGRRRQLDGWQTRHRSERRKDSFDTHFDTEAESTTGTRASSGTDFESSSDVNYPRESPREQAAARAAFAPWLHHGLGRARLETIALEKERRAAKQSTSKSRGFQISEAVGESEDDNRRIFNLRHRGSFCVVD</sequence>
<feature type="compositionally biased region" description="Basic and acidic residues" evidence="1">
    <location>
        <begin position="529"/>
        <end position="544"/>
    </location>
</feature>
<comment type="caution">
    <text evidence="2">The sequence shown here is derived from an EMBL/GenBank/DDBJ whole genome shotgun (WGS) entry which is preliminary data.</text>
</comment>
<dbReference type="EMBL" id="CAWUOM010000101">
    <property type="protein sequence ID" value="CAK7272136.1"/>
    <property type="molecule type" value="Genomic_DNA"/>
</dbReference>
<feature type="region of interest" description="Disordered" evidence="1">
    <location>
        <begin position="183"/>
        <end position="208"/>
    </location>
</feature>
<reference evidence="2 3" key="1">
    <citation type="submission" date="2024-01" db="EMBL/GenBank/DDBJ databases">
        <authorList>
            <person name="Allen C."/>
            <person name="Tagirdzhanova G."/>
        </authorList>
    </citation>
    <scope>NUCLEOTIDE SEQUENCE [LARGE SCALE GENOMIC DNA]</scope>
    <source>
        <strain evidence="2 3">CBS 573.63</strain>
    </source>
</reference>
<name>A0ABP0DV11_9PEZI</name>
<feature type="compositionally biased region" description="Low complexity" evidence="1">
    <location>
        <begin position="586"/>
        <end position="601"/>
    </location>
</feature>
<evidence type="ECO:0000256" key="1">
    <source>
        <dbReference type="SAM" id="MobiDB-lite"/>
    </source>
</evidence>
<proteinExistence type="predicted"/>
<accession>A0ABP0DV11</accession>
<evidence type="ECO:0000313" key="2">
    <source>
        <dbReference type="EMBL" id="CAK7272136.1"/>
    </source>
</evidence>
<feature type="compositionally biased region" description="Basic and acidic residues" evidence="1">
    <location>
        <begin position="644"/>
        <end position="655"/>
    </location>
</feature>
<feature type="region of interest" description="Disordered" evidence="1">
    <location>
        <begin position="518"/>
        <end position="558"/>
    </location>
</feature>
<keyword evidence="3" id="KW-1185">Reference proteome</keyword>
<organism evidence="2 3">
    <name type="scientific">Sporothrix epigloea</name>
    <dbReference type="NCBI Taxonomy" id="1892477"/>
    <lineage>
        <taxon>Eukaryota</taxon>
        <taxon>Fungi</taxon>
        <taxon>Dikarya</taxon>
        <taxon>Ascomycota</taxon>
        <taxon>Pezizomycotina</taxon>
        <taxon>Sordariomycetes</taxon>
        <taxon>Sordariomycetidae</taxon>
        <taxon>Ophiostomatales</taxon>
        <taxon>Ophiostomataceae</taxon>
        <taxon>Sporothrix</taxon>
    </lineage>
</organism>
<feature type="compositionally biased region" description="Polar residues" evidence="1">
    <location>
        <begin position="658"/>
        <end position="677"/>
    </location>
</feature>
<protein>
    <submittedName>
        <fullName evidence="2">Uncharacterized protein</fullName>
    </submittedName>
</protein>